<dbReference type="Proteomes" id="UP000001542">
    <property type="component" value="Unassembled WGS sequence"/>
</dbReference>
<dbReference type="EMBL" id="DS113973">
    <property type="protein sequence ID" value="EAX92324.1"/>
    <property type="molecule type" value="Genomic_DNA"/>
</dbReference>
<dbReference type="InterPro" id="IPR002110">
    <property type="entry name" value="Ankyrin_rpt"/>
</dbReference>
<dbReference type="PANTHER" id="PTHR44207">
    <property type="entry name" value="SURFACE ANTIGEN BSPA-LIKE-RELATED"/>
    <property type="match status" value="1"/>
</dbReference>
<dbReference type="SMART" id="SM00248">
    <property type="entry name" value="ANK"/>
    <property type="match status" value="8"/>
</dbReference>
<dbReference type="PANTHER" id="PTHR44207:SF2">
    <property type="entry name" value="REPEAT PROTEIN, PUTATIVE-RELATED"/>
    <property type="match status" value="1"/>
</dbReference>
<dbReference type="AlphaFoldDB" id="A2FRZ6"/>
<evidence type="ECO:0008006" key="4">
    <source>
        <dbReference type="Google" id="ProtNLM"/>
    </source>
</evidence>
<reference evidence="2" key="2">
    <citation type="journal article" date="2007" name="Science">
        <title>Draft genome sequence of the sexually transmitted pathogen Trichomonas vaginalis.</title>
        <authorList>
            <person name="Carlton J.M."/>
            <person name="Hirt R.P."/>
            <person name="Silva J.C."/>
            <person name="Delcher A.L."/>
            <person name="Schatz M."/>
            <person name="Zhao Q."/>
            <person name="Wortman J.R."/>
            <person name="Bidwell S.L."/>
            <person name="Alsmark U.C.M."/>
            <person name="Besteiro S."/>
            <person name="Sicheritz-Ponten T."/>
            <person name="Noel C.J."/>
            <person name="Dacks J.B."/>
            <person name="Foster P.G."/>
            <person name="Simillion C."/>
            <person name="Van de Peer Y."/>
            <person name="Miranda-Saavedra D."/>
            <person name="Barton G.J."/>
            <person name="Westrop G.D."/>
            <person name="Mueller S."/>
            <person name="Dessi D."/>
            <person name="Fiori P.L."/>
            <person name="Ren Q."/>
            <person name="Paulsen I."/>
            <person name="Zhang H."/>
            <person name="Bastida-Corcuera F.D."/>
            <person name="Simoes-Barbosa A."/>
            <person name="Brown M.T."/>
            <person name="Hayes R.D."/>
            <person name="Mukherjee M."/>
            <person name="Okumura C.Y."/>
            <person name="Schneider R."/>
            <person name="Smith A.J."/>
            <person name="Vanacova S."/>
            <person name="Villalvazo M."/>
            <person name="Haas B.J."/>
            <person name="Pertea M."/>
            <person name="Feldblyum T.V."/>
            <person name="Utterback T.R."/>
            <person name="Shu C.L."/>
            <person name="Osoegawa K."/>
            <person name="de Jong P.J."/>
            <person name="Hrdy I."/>
            <person name="Horvathova L."/>
            <person name="Zubacova Z."/>
            <person name="Dolezal P."/>
            <person name="Malik S.B."/>
            <person name="Logsdon J.M. Jr."/>
            <person name="Henze K."/>
            <person name="Gupta A."/>
            <person name="Wang C.C."/>
            <person name="Dunne R.L."/>
            <person name="Upcroft J.A."/>
            <person name="Upcroft P."/>
            <person name="White O."/>
            <person name="Salzberg S.L."/>
            <person name="Tang P."/>
            <person name="Chiu C.-H."/>
            <person name="Lee Y.-S."/>
            <person name="Embley T.M."/>
            <person name="Coombs G.H."/>
            <person name="Mottram J.C."/>
            <person name="Tachezy J."/>
            <person name="Fraser-Liggett C.M."/>
            <person name="Johnson P.J."/>
        </authorList>
    </citation>
    <scope>NUCLEOTIDE SEQUENCE [LARGE SCALE GENOMIC DNA]</scope>
    <source>
        <strain evidence="2">G3</strain>
    </source>
</reference>
<dbReference type="eggNOG" id="KOG4177">
    <property type="taxonomic scope" value="Eukaryota"/>
</dbReference>
<evidence type="ECO:0000256" key="1">
    <source>
        <dbReference type="PROSITE-ProRule" id="PRU00023"/>
    </source>
</evidence>
<keyword evidence="1" id="KW-0040">ANK repeat</keyword>
<reference evidence="2" key="1">
    <citation type="submission" date="2006-10" db="EMBL/GenBank/DDBJ databases">
        <authorList>
            <person name="Amadeo P."/>
            <person name="Zhao Q."/>
            <person name="Wortman J."/>
            <person name="Fraser-Liggett C."/>
            <person name="Carlton J."/>
        </authorList>
    </citation>
    <scope>NUCLEOTIDE SEQUENCE</scope>
    <source>
        <strain evidence="2">G3</strain>
    </source>
</reference>
<dbReference type="InParanoid" id="A2FRZ6"/>
<feature type="repeat" description="ANK" evidence="1">
    <location>
        <begin position="60"/>
        <end position="92"/>
    </location>
</feature>
<protein>
    <recommendedName>
        <fullName evidence="4">DUF3447 domain-containing protein</fullName>
    </recommendedName>
</protein>
<dbReference type="Pfam" id="PF12796">
    <property type="entry name" value="Ank_2"/>
    <property type="match status" value="3"/>
</dbReference>
<name>A2FRZ6_TRIV3</name>
<organism evidence="2 3">
    <name type="scientific">Trichomonas vaginalis (strain ATCC PRA-98 / G3)</name>
    <dbReference type="NCBI Taxonomy" id="412133"/>
    <lineage>
        <taxon>Eukaryota</taxon>
        <taxon>Metamonada</taxon>
        <taxon>Parabasalia</taxon>
        <taxon>Trichomonadida</taxon>
        <taxon>Trichomonadidae</taxon>
        <taxon>Trichomonas</taxon>
    </lineage>
</organism>
<dbReference type="PROSITE" id="PS50088">
    <property type="entry name" value="ANK_REPEAT"/>
    <property type="match status" value="2"/>
</dbReference>
<accession>A2FRZ6</accession>
<dbReference type="Gene3D" id="1.25.40.20">
    <property type="entry name" value="Ankyrin repeat-containing domain"/>
    <property type="match status" value="2"/>
</dbReference>
<evidence type="ECO:0000313" key="3">
    <source>
        <dbReference type="Proteomes" id="UP000001542"/>
    </source>
</evidence>
<sequence>MKYAIKYGNLDCIKYIWSKGFDFSKYYVFKACASGFIEVVEFIHSQCPNFSKYAKETTKKGMNVLMLAAKRGSVDVVNFLIKLRINLEFTNEDGLTAIVLAARSGSLSCVKALVEAGASFNIPHRKYNCFIEAATQGHLDIVKYLLDKGVRIDLVTSDGFDAIKCAFEMKRSSVVQYLLMKGATIKPETTDLAETTPEIYDVMIKYNQIKESSLLVLPDAFYPEFDDVMEPHNMRLIIHLFENYVDIKDCQHYLHDIFKFDKHNKNENLLSQLCKTKGFKSNLSNIAISPFCFIHNSRQLDLLISSGFEPTQKIIVENRIIEKLIRVCSRNWKEHLQCAKMFLEYVYDIELLDHSEIITKLMLSYTTKDQIEYHAYFMEKFKDYFKNCKFDIISPRVFFKYPFFEMIFDEMNTNEKQKMMEKTNFVTYLKYFEKVKYMVNKGCDLRLIDNNKILHLAHPNMDLLSYDYCKKAIDFYIKAGCDINQTGWDHKKPIILVSKLKTVQFYCIQVLLEYGVDPNSEDETGRTALHYCKNIFDIQILLEYGADINKKAKNGNTPLSQCIYSFDIAIYMIQHGAKVSEYRGGIENCLKDVLNFESHKKQTKQELLNLITSCI</sequence>
<dbReference type="PROSITE" id="PS50297">
    <property type="entry name" value="ANK_REP_REGION"/>
    <property type="match status" value="1"/>
</dbReference>
<keyword evidence="3" id="KW-1185">Reference proteome</keyword>
<feature type="repeat" description="ANK" evidence="1">
    <location>
        <begin position="93"/>
        <end position="125"/>
    </location>
</feature>
<dbReference type="VEuPathDB" id="TrichDB:TVAG_200600"/>
<dbReference type="SUPFAM" id="SSF48403">
    <property type="entry name" value="Ankyrin repeat"/>
    <property type="match status" value="1"/>
</dbReference>
<gene>
    <name evidence="2" type="ORF">TVAG_200600</name>
</gene>
<dbReference type="InterPro" id="IPR036770">
    <property type="entry name" value="Ankyrin_rpt-contain_sf"/>
</dbReference>
<dbReference type="SMR" id="A2FRZ6"/>
<proteinExistence type="predicted"/>
<dbReference type="eggNOG" id="KOG0504">
    <property type="taxonomic scope" value="Eukaryota"/>
</dbReference>
<dbReference type="VEuPathDB" id="TrichDB:TVAGG3_0455680"/>
<dbReference type="STRING" id="5722.A2FRZ6"/>
<evidence type="ECO:0000313" key="2">
    <source>
        <dbReference type="EMBL" id="EAX92324.1"/>
    </source>
</evidence>